<reference evidence="10 11" key="1">
    <citation type="submission" date="2016-02" db="EMBL/GenBank/DDBJ databases">
        <title>Comparative genomic and transcriptomic foundation for Pichia pastoris.</title>
        <authorList>
            <person name="Love K.R."/>
            <person name="Shah K.A."/>
            <person name="Whittaker C.A."/>
            <person name="Wu J."/>
            <person name="Bartlett M.C."/>
            <person name="Ma D."/>
            <person name="Leeson R.L."/>
            <person name="Priest M."/>
            <person name="Young S.K."/>
            <person name="Love J.C."/>
        </authorList>
    </citation>
    <scope>NUCLEOTIDE SEQUENCE [LARGE SCALE GENOMIC DNA]</scope>
    <source>
        <strain evidence="10 11">ATCC 28485</strain>
    </source>
</reference>
<evidence type="ECO:0000256" key="5">
    <source>
        <dbReference type="ARBA" id="ARBA00023239"/>
    </source>
</evidence>
<keyword evidence="5 8" id="KW-0456">Lyase</keyword>
<evidence type="ECO:0000256" key="2">
    <source>
        <dbReference type="ARBA" id="ARBA00009533"/>
    </source>
</evidence>
<dbReference type="InterPro" id="IPR010107">
    <property type="entry name" value="Glutamate_decarboxylase"/>
</dbReference>
<evidence type="ECO:0000256" key="8">
    <source>
        <dbReference type="RuleBase" id="RU000382"/>
    </source>
</evidence>
<name>A0A1B2JH94_PICPA</name>
<dbReference type="InterPro" id="IPR002129">
    <property type="entry name" value="PyrdxlP-dep_de-COase"/>
</dbReference>
<evidence type="ECO:0000256" key="9">
    <source>
        <dbReference type="RuleBase" id="RU361171"/>
    </source>
</evidence>
<dbReference type="Gene3D" id="3.90.1150.160">
    <property type="match status" value="1"/>
</dbReference>
<sequence>MNMHIVAPYKQIPAACCYLTAVHIIHTSSIYTASVFTSLLFFSNPPSPMTLSNNTKRRESSITPEQQQLIEKYLEKKNVHHQKKLQHVTHTSTNVNLSSIKWKSLRLEDCGVSIPESGLPAKIAYESIHDSLNLDGNPTLNLASFVNTGYINDYSEPLIHENLVKNLADNDEYPVMLELHERCLQMLTELWNGDSKKSIGSATTGSSEAIMLGGLAMKKNWQTKRRAAGKSTEKPNIIMASCCQVALEKFARYFEVDARIISCDNNDYILDYDLIYDACDENTIGIFVILGSTYTGAFEDVALVNEILDRVEREKGFDIPIHVDGASGAFVAPFIYPDLEWDFRVPRVKSINTSGHKFGLVTAGLGWIIFKDKEWLPKDLVFELRYLGGLEYSFTLNFSRPGHQVIHQYFNFVALGRNGYSSIFDTCLTNARLLSSFLEETKYFKVVSNVHRPVEAGTTPHADDHLAFHPSLPVVSFQFNEEFSKKYPEIPQSIISTLMRNKGWIIPNYPLPSTTHPVKEDEREILRVVVRYNLTLELLQKLMSDIVSTLTVLTNSCKLIRESLNNDALEDTDIIYDMLLSIALDGSENLVKSSIKDHKHAGAC</sequence>
<evidence type="ECO:0000313" key="11">
    <source>
        <dbReference type="Proteomes" id="UP000094565"/>
    </source>
</evidence>
<keyword evidence="9" id="KW-0210">Decarboxylase</keyword>
<evidence type="ECO:0000256" key="1">
    <source>
        <dbReference type="ARBA" id="ARBA00001933"/>
    </source>
</evidence>
<accession>A0A1B2JH94</accession>
<dbReference type="InterPro" id="IPR015421">
    <property type="entry name" value="PyrdxlP-dep_Trfase_major"/>
</dbReference>
<comment type="catalytic activity">
    <reaction evidence="6 9">
        <text>L-glutamate + H(+) = 4-aminobutanoate + CO2</text>
        <dbReference type="Rhea" id="RHEA:17785"/>
        <dbReference type="ChEBI" id="CHEBI:15378"/>
        <dbReference type="ChEBI" id="CHEBI:16526"/>
        <dbReference type="ChEBI" id="CHEBI:29985"/>
        <dbReference type="ChEBI" id="CHEBI:59888"/>
        <dbReference type="EC" id="4.1.1.15"/>
    </reaction>
</comment>
<evidence type="ECO:0000256" key="4">
    <source>
        <dbReference type="ARBA" id="ARBA00022898"/>
    </source>
</evidence>
<dbReference type="PANTHER" id="PTHR43321">
    <property type="entry name" value="GLUTAMATE DECARBOXYLASE"/>
    <property type="match status" value="1"/>
</dbReference>
<dbReference type="InterPro" id="IPR015424">
    <property type="entry name" value="PyrdxlP-dep_Trfase"/>
</dbReference>
<organism evidence="10 11">
    <name type="scientific">Komagataella pastoris</name>
    <name type="common">Yeast</name>
    <name type="synonym">Pichia pastoris</name>
    <dbReference type="NCBI Taxonomy" id="4922"/>
    <lineage>
        <taxon>Eukaryota</taxon>
        <taxon>Fungi</taxon>
        <taxon>Dikarya</taxon>
        <taxon>Ascomycota</taxon>
        <taxon>Saccharomycotina</taxon>
        <taxon>Pichiomycetes</taxon>
        <taxon>Pichiales</taxon>
        <taxon>Pichiaceae</taxon>
        <taxon>Komagataella</taxon>
    </lineage>
</organism>
<dbReference type="GO" id="GO:0004351">
    <property type="term" value="F:glutamate decarboxylase activity"/>
    <property type="evidence" value="ECO:0007669"/>
    <property type="project" value="UniProtKB-EC"/>
</dbReference>
<dbReference type="Pfam" id="PF00282">
    <property type="entry name" value="Pyridoxal_deC"/>
    <property type="match status" value="1"/>
</dbReference>
<keyword evidence="11" id="KW-1185">Reference proteome</keyword>
<dbReference type="Gene3D" id="4.10.280.50">
    <property type="match status" value="1"/>
</dbReference>
<feature type="modified residue" description="N6-(pyridoxal phosphate)lysine" evidence="7">
    <location>
        <position position="357"/>
    </location>
</feature>
<dbReference type="GO" id="GO:0030170">
    <property type="term" value="F:pyridoxal phosphate binding"/>
    <property type="evidence" value="ECO:0007669"/>
    <property type="project" value="InterPro"/>
</dbReference>
<protein>
    <recommendedName>
        <fullName evidence="3 9">Glutamate decarboxylase</fullName>
        <ecNumber evidence="3 9">4.1.1.15</ecNumber>
    </recommendedName>
</protein>
<evidence type="ECO:0000313" key="10">
    <source>
        <dbReference type="EMBL" id="ANZ77215.1"/>
    </source>
</evidence>
<dbReference type="SUPFAM" id="SSF53383">
    <property type="entry name" value="PLP-dependent transferases"/>
    <property type="match status" value="1"/>
</dbReference>
<dbReference type="Proteomes" id="UP000094565">
    <property type="component" value="Chromosome 3"/>
</dbReference>
<dbReference type="Gene3D" id="3.40.640.10">
    <property type="entry name" value="Type I PLP-dependent aspartate aminotransferase-like (Major domain)"/>
    <property type="match status" value="1"/>
</dbReference>
<dbReference type="PANTHER" id="PTHR43321:SF3">
    <property type="entry name" value="GLUTAMATE DECARBOXYLASE"/>
    <property type="match status" value="1"/>
</dbReference>
<dbReference type="GO" id="GO:0005829">
    <property type="term" value="C:cytosol"/>
    <property type="evidence" value="ECO:0007669"/>
    <property type="project" value="TreeGrafter"/>
</dbReference>
<gene>
    <name evidence="10" type="primary">GAD1</name>
    <name evidence="10" type="ORF">ATY40_BA7503540</name>
</gene>
<evidence type="ECO:0000256" key="3">
    <source>
        <dbReference type="ARBA" id="ARBA00012421"/>
    </source>
</evidence>
<proteinExistence type="inferred from homology"/>
<dbReference type="NCBIfam" id="TIGR01788">
    <property type="entry name" value="Glu-decarb-GAD"/>
    <property type="match status" value="1"/>
</dbReference>
<dbReference type="FunFam" id="3.40.640.10:FF:000017">
    <property type="entry name" value="Glutamate decarboxylase"/>
    <property type="match status" value="1"/>
</dbReference>
<comment type="similarity">
    <text evidence="2 8">Belongs to the group II decarboxylase family.</text>
</comment>
<keyword evidence="4 7" id="KW-0663">Pyridoxal phosphate</keyword>
<dbReference type="AlphaFoldDB" id="A0A1B2JH94"/>
<comment type="cofactor">
    <cofactor evidence="1 7 8">
        <name>pyridoxal 5'-phosphate</name>
        <dbReference type="ChEBI" id="CHEBI:597326"/>
    </cofactor>
</comment>
<evidence type="ECO:0000256" key="6">
    <source>
        <dbReference type="ARBA" id="ARBA00048868"/>
    </source>
</evidence>
<evidence type="ECO:0000256" key="7">
    <source>
        <dbReference type="PIRSR" id="PIRSR602129-50"/>
    </source>
</evidence>
<dbReference type="EMBL" id="CP014586">
    <property type="protein sequence ID" value="ANZ77215.1"/>
    <property type="molecule type" value="Genomic_DNA"/>
</dbReference>
<dbReference type="GO" id="GO:0006538">
    <property type="term" value="P:L-glutamate catabolic process"/>
    <property type="evidence" value="ECO:0007669"/>
    <property type="project" value="TreeGrafter"/>
</dbReference>
<dbReference type="OrthoDB" id="5152799at2759"/>
<dbReference type="EC" id="4.1.1.15" evidence="3 9"/>